<feature type="non-terminal residue" evidence="1">
    <location>
        <position position="1"/>
    </location>
</feature>
<protein>
    <submittedName>
        <fullName evidence="1">Uncharacterized protein</fullName>
    </submittedName>
</protein>
<dbReference type="EMBL" id="LAZR01049584">
    <property type="protein sequence ID" value="KKK89319.1"/>
    <property type="molecule type" value="Genomic_DNA"/>
</dbReference>
<dbReference type="AlphaFoldDB" id="A0A0F9BF89"/>
<evidence type="ECO:0000313" key="1">
    <source>
        <dbReference type="EMBL" id="KKK89319.1"/>
    </source>
</evidence>
<organism evidence="1">
    <name type="scientific">marine sediment metagenome</name>
    <dbReference type="NCBI Taxonomy" id="412755"/>
    <lineage>
        <taxon>unclassified sequences</taxon>
        <taxon>metagenomes</taxon>
        <taxon>ecological metagenomes</taxon>
    </lineage>
</organism>
<gene>
    <name evidence="1" type="ORF">LCGC14_2734300</name>
</gene>
<name>A0A0F9BF89_9ZZZZ</name>
<reference evidence="1" key="1">
    <citation type="journal article" date="2015" name="Nature">
        <title>Complex archaea that bridge the gap between prokaryotes and eukaryotes.</title>
        <authorList>
            <person name="Spang A."/>
            <person name="Saw J.H."/>
            <person name="Jorgensen S.L."/>
            <person name="Zaremba-Niedzwiedzka K."/>
            <person name="Martijn J."/>
            <person name="Lind A.E."/>
            <person name="van Eijk R."/>
            <person name="Schleper C."/>
            <person name="Guy L."/>
            <person name="Ettema T.J."/>
        </authorList>
    </citation>
    <scope>NUCLEOTIDE SEQUENCE</scope>
</reference>
<accession>A0A0F9BF89</accession>
<comment type="caution">
    <text evidence="1">The sequence shown here is derived from an EMBL/GenBank/DDBJ whole genome shotgun (WGS) entry which is preliminary data.</text>
</comment>
<sequence>SFFRRYAARVKLFDEAYAASQKAGVSGVERELFVRNFLADLPAGTQARVVDFANRAAFIVPRGARFTAIADHPAAQLFISPFIRFGAAWAEFMAEFIPVLGTVQTVRRGVQTGLMPLDILTQAMTRQLTGAGMILAVDKLLYDNLDFSGFGVKYTDPASGRQTILPSPFTDIVFLTALVKGDFEKASAALEVSGLTFLGGGLLGPLPLQILQPGKPVNMQTIARDTDRVFQNLFPGRAMFAILNDMMTDHREEPFTEEGTFIPGLTLFPGITGRARLRPGGEESSLKKLMFTDLDVPRSFGSIVTVKDLNATERFLDFIRVRTARTPSLTSFSDSIELRTRDGIGVVVPSDMLDDRVKRFYIRKRGEYFALSVAGLDTNPFFRAQQPKQLEQWLDYYLNLAGKSAKRKTERTFSRTLNAVGELR</sequence>
<proteinExistence type="predicted"/>